<sequence>MKFSSMHLVLAAGYMTRCAEALGTFKLDFTRERRAVTHLGKRGKAFEVPLVESSLYLINVTVGSPPQTISLNVDTGSSNTWFPSVDSNACQAANGSCADGVAFDPNESSSLRYLSNGSFAVAYGTGQATGDYISDSVKIGPATINNLTLGLAANLSAPFANGLLGMGYDSLETLAASSGIQFPGVLTRLKQAGVIARRAFSVYLDDQEAGVGSILFGGIDTSKYTGDLVAVAITPNGTGVYDRYRVDLTAVSFLDSAGKSTLLSPAIMSAPCAVDTGASYNILPASISQALVEGLGAVSYAGVYFVDCALRDSNTSVLFQFGGPGGPIIRVPISEMLGVPLGFTFNDGRNGCQLYVGQVDDAELQSLLLAGFTIGDPVIRSAYVVYDVDNNEIYLAQAAFNRTGKGKVQEIPAGSGLPSVTSTATATASSFPTSFPPSILSEISVSLLSNQTASSPGLTATTQLPTTPTSPSFDIAAITGSAATTTSTSSAAASRSSFDAGINTIAGAIVLLFMPWITLIL</sequence>
<dbReference type="VEuPathDB" id="FungiDB:G647_04545"/>
<dbReference type="PROSITE" id="PS51767">
    <property type="entry name" value="PEPTIDASE_A1"/>
    <property type="match status" value="1"/>
</dbReference>
<gene>
    <name evidence="11" type="ORF">G647_04545</name>
</gene>
<dbReference type="InterPro" id="IPR033876">
    <property type="entry name" value="SAP-like"/>
</dbReference>
<dbReference type="GO" id="GO:0006508">
    <property type="term" value="P:proteolysis"/>
    <property type="evidence" value="ECO:0007669"/>
    <property type="project" value="UniProtKB-KW"/>
</dbReference>
<dbReference type="SUPFAM" id="SSF50630">
    <property type="entry name" value="Acid proteases"/>
    <property type="match status" value="1"/>
</dbReference>
<accession>V9DGS4</accession>
<dbReference type="InterPro" id="IPR001461">
    <property type="entry name" value="Aspartic_peptidase_A1"/>
</dbReference>
<dbReference type="PRINTS" id="PR00792">
    <property type="entry name" value="PEPSIN"/>
</dbReference>
<name>V9DGS4_9EURO</name>
<evidence type="ECO:0000256" key="6">
    <source>
        <dbReference type="ARBA" id="ARBA00022801"/>
    </source>
</evidence>
<evidence type="ECO:0000256" key="3">
    <source>
        <dbReference type="ARBA" id="ARBA00022670"/>
    </source>
</evidence>
<keyword evidence="3 8" id="KW-0645">Protease</keyword>
<dbReference type="AlphaFoldDB" id="V9DGS4"/>
<protein>
    <recommendedName>
        <fullName evidence="10">Peptidase A1 domain-containing protein</fullName>
    </recommendedName>
</protein>
<dbReference type="CDD" id="cd05474">
    <property type="entry name" value="SAP_like"/>
    <property type="match status" value="1"/>
</dbReference>
<keyword evidence="6 8" id="KW-0378">Hydrolase</keyword>
<dbReference type="GO" id="GO:0005886">
    <property type="term" value="C:plasma membrane"/>
    <property type="evidence" value="ECO:0007669"/>
    <property type="project" value="UniProtKB-SubCell"/>
</dbReference>
<proteinExistence type="inferred from homology"/>
<evidence type="ECO:0000256" key="4">
    <source>
        <dbReference type="ARBA" id="ARBA00022729"/>
    </source>
</evidence>
<dbReference type="Gene3D" id="2.40.70.10">
    <property type="entry name" value="Acid Proteases"/>
    <property type="match status" value="2"/>
</dbReference>
<evidence type="ECO:0000256" key="8">
    <source>
        <dbReference type="RuleBase" id="RU000454"/>
    </source>
</evidence>
<dbReference type="Pfam" id="PF00026">
    <property type="entry name" value="Asp"/>
    <property type="match status" value="1"/>
</dbReference>
<dbReference type="PANTHER" id="PTHR47966">
    <property type="entry name" value="BETA-SITE APP-CLEAVING ENZYME, ISOFORM A-RELATED"/>
    <property type="match status" value="1"/>
</dbReference>
<evidence type="ECO:0000313" key="12">
    <source>
        <dbReference type="Proteomes" id="UP000030678"/>
    </source>
</evidence>
<evidence type="ECO:0000256" key="9">
    <source>
        <dbReference type="SAM" id="SignalP"/>
    </source>
</evidence>
<feature type="active site" evidence="7">
    <location>
        <position position="74"/>
    </location>
</feature>
<comment type="similarity">
    <text evidence="2 8">Belongs to the peptidase A1 family.</text>
</comment>
<keyword evidence="5 8" id="KW-0064">Aspartyl protease</keyword>
<evidence type="ECO:0000256" key="1">
    <source>
        <dbReference type="ARBA" id="ARBA00004609"/>
    </source>
</evidence>
<evidence type="ECO:0000256" key="7">
    <source>
        <dbReference type="PIRSR" id="PIRSR601461-1"/>
    </source>
</evidence>
<keyword evidence="4 9" id="KW-0732">Signal</keyword>
<dbReference type="HOGENOM" id="CLU_013253_9_3_1"/>
<dbReference type="InterPro" id="IPR021109">
    <property type="entry name" value="Peptidase_aspartic_dom_sf"/>
</dbReference>
<dbReference type="GO" id="GO:0004190">
    <property type="term" value="F:aspartic-type endopeptidase activity"/>
    <property type="evidence" value="ECO:0007669"/>
    <property type="project" value="UniProtKB-KW"/>
</dbReference>
<dbReference type="RefSeq" id="XP_008727108.1">
    <property type="nucleotide sequence ID" value="XM_008728886.1"/>
</dbReference>
<comment type="subcellular location">
    <subcellularLocation>
        <location evidence="1">Cell membrane</location>
        <topology evidence="1">Lipid-anchor</topology>
        <topology evidence="1">GPI-anchor</topology>
    </subcellularLocation>
</comment>
<evidence type="ECO:0000313" key="11">
    <source>
        <dbReference type="EMBL" id="ETI25172.1"/>
    </source>
</evidence>
<dbReference type="PANTHER" id="PTHR47966:SF65">
    <property type="entry name" value="ASPARTIC-TYPE ENDOPEPTIDASE"/>
    <property type="match status" value="1"/>
</dbReference>
<dbReference type="Proteomes" id="UP000030678">
    <property type="component" value="Unassembled WGS sequence"/>
</dbReference>
<feature type="chain" id="PRO_5004773383" description="Peptidase A1 domain-containing protein" evidence="9">
    <location>
        <begin position="22"/>
        <end position="521"/>
    </location>
</feature>
<dbReference type="OrthoDB" id="771136at2759"/>
<dbReference type="PROSITE" id="PS00141">
    <property type="entry name" value="ASP_PROTEASE"/>
    <property type="match status" value="1"/>
</dbReference>
<dbReference type="InterPro" id="IPR033121">
    <property type="entry name" value="PEPTIDASE_A1"/>
</dbReference>
<dbReference type="EMBL" id="KB822704">
    <property type="protein sequence ID" value="ETI25172.1"/>
    <property type="molecule type" value="Genomic_DNA"/>
</dbReference>
<dbReference type="InterPro" id="IPR001969">
    <property type="entry name" value="Aspartic_peptidase_AS"/>
</dbReference>
<evidence type="ECO:0000256" key="2">
    <source>
        <dbReference type="ARBA" id="ARBA00007447"/>
    </source>
</evidence>
<feature type="domain" description="Peptidase A1" evidence="10">
    <location>
        <begin position="56"/>
        <end position="396"/>
    </location>
</feature>
<feature type="signal peptide" evidence="9">
    <location>
        <begin position="1"/>
        <end position="21"/>
    </location>
</feature>
<feature type="active site" evidence="7">
    <location>
        <position position="275"/>
    </location>
</feature>
<reference evidence="11 12" key="1">
    <citation type="submission" date="2013-03" db="EMBL/GenBank/DDBJ databases">
        <title>The Genome Sequence of Cladophialophora carrionii CBS 160.54.</title>
        <authorList>
            <consortium name="The Broad Institute Genomics Platform"/>
            <person name="Cuomo C."/>
            <person name="de Hoog S."/>
            <person name="Gorbushina A."/>
            <person name="Walker B."/>
            <person name="Young S.K."/>
            <person name="Zeng Q."/>
            <person name="Gargeya S."/>
            <person name="Fitzgerald M."/>
            <person name="Haas B."/>
            <person name="Abouelleil A."/>
            <person name="Allen A.W."/>
            <person name="Alvarado L."/>
            <person name="Arachchi H.M."/>
            <person name="Berlin A.M."/>
            <person name="Chapman S.B."/>
            <person name="Gainer-Dewar J."/>
            <person name="Goldberg J."/>
            <person name="Griggs A."/>
            <person name="Gujja S."/>
            <person name="Hansen M."/>
            <person name="Howarth C."/>
            <person name="Imamovic A."/>
            <person name="Ireland A."/>
            <person name="Larimer J."/>
            <person name="McCowan C."/>
            <person name="Murphy C."/>
            <person name="Pearson M."/>
            <person name="Poon T.W."/>
            <person name="Priest M."/>
            <person name="Roberts A."/>
            <person name="Saif S."/>
            <person name="Shea T."/>
            <person name="Sisk P."/>
            <person name="Sykes S."/>
            <person name="Wortman J."/>
            <person name="Nusbaum C."/>
            <person name="Birren B."/>
        </authorList>
    </citation>
    <scope>NUCLEOTIDE SEQUENCE [LARGE SCALE GENOMIC DNA]</scope>
    <source>
        <strain evidence="11 12">CBS 160.54</strain>
    </source>
</reference>
<organism evidence="11 12">
    <name type="scientific">Cladophialophora carrionii CBS 160.54</name>
    <dbReference type="NCBI Taxonomy" id="1279043"/>
    <lineage>
        <taxon>Eukaryota</taxon>
        <taxon>Fungi</taxon>
        <taxon>Dikarya</taxon>
        <taxon>Ascomycota</taxon>
        <taxon>Pezizomycotina</taxon>
        <taxon>Eurotiomycetes</taxon>
        <taxon>Chaetothyriomycetidae</taxon>
        <taxon>Chaetothyriales</taxon>
        <taxon>Herpotrichiellaceae</taxon>
        <taxon>Cladophialophora</taxon>
    </lineage>
</organism>
<dbReference type="GeneID" id="19983038"/>
<evidence type="ECO:0000259" key="10">
    <source>
        <dbReference type="PROSITE" id="PS51767"/>
    </source>
</evidence>
<evidence type="ECO:0000256" key="5">
    <source>
        <dbReference type="ARBA" id="ARBA00022750"/>
    </source>
</evidence>